<dbReference type="InterPro" id="IPR006115">
    <property type="entry name" value="6PGDH_NADP-bd"/>
</dbReference>
<sequence>MAHLSRRIAVIAAGEMGAAVAARLVKAGHSVFTNLDGRSQRTRQRASDAGMQDVPFTQMAQETEWMLSILPPRDAVDLAQKYVDALKGSGKQRSGRKVYVDCNAVSPVTVKKIASLFEGSGVTFLDAGIIGGPPSDTYSSHIYASADPSDEDAQTALKEFIEFEKCGIKMTALQGDGADIGSASALKMSYAGITKGTTGLFCTMILAAHASSPSTSSALLHEMAYSQPQLLQRIARGVPTSIPKAYRWVAEMEEISSFVDSGLRKDVDSEGVSSDGPRDSEASGEGQIHQGMANIFRRLETALEKDGKDEGDIGTLLAFAKEAGEVLAEKAKS</sequence>
<comment type="similarity">
    <text evidence="1">Belongs to the HIBADH-related family. NP60 subfamily.</text>
</comment>
<dbReference type="Gene3D" id="3.40.50.720">
    <property type="entry name" value="NAD(P)-binding Rossmann-like Domain"/>
    <property type="match status" value="1"/>
</dbReference>
<dbReference type="Gene3D" id="1.10.1040.10">
    <property type="entry name" value="N-(1-d-carboxylethyl)-l-norvaline Dehydrogenase, domain 2"/>
    <property type="match status" value="1"/>
</dbReference>
<dbReference type="SUPFAM" id="SSF51735">
    <property type="entry name" value="NAD(P)-binding Rossmann-fold domains"/>
    <property type="match status" value="1"/>
</dbReference>
<dbReference type="PANTHER" id="PTHR43580">
    <property type="entry name" value="OXIDOREDUCTASE GLYR1-RELATED"/>
    <property type="match status" value="1"/>
</dbReference>
<name>A0A0H2RVC6_9AGAM</name>
<gene>
    <name evidence="5" type="ORF">SCHPADRAFT_926956</name>
</gene>
<dbReference type="InParanoid" id="A0A0H2RVC6"/>
<dbReference type="InterPro" id="IPR015814">
    <property type="entry name" value="Pgluconate_DH_NAD-bd_C"/>
</dbReference>
<dbReference type="Proteomes" id="UP000053477">
    <property type="component" value="Unassembled WGS sequence"/>
</dbReference>
<feature type="domain" description="6-phosphogluconate dehydrogenase NADP-binding" evidence="3">
    <location>
        <begin position="7"/>
        <end position="145"/>
    </location>
</feature>
<dbReference type="AlphaFoldDB" id="A0A0H2RVC6"/>
<protein>
    <submittedName>
        <fullName evidence="5">6-phosphogluconate dehydrogenase C-terminal domain-like protein</fullName>
    </submittedName>
</protein>
<organism evidence="5 6">
    <name type="scientific">Schizopora paradoxa</name>
    <dbReference type="NCBI Taxonomy" id="27342"/>
    <lineage>
        <taxon>Eukaryota</taxon>
        <taxon>Fungi</taxon>
        <taxon>Dikarya</taxon>
        <taxon>Basidiomycota</taxon>
        <taxon>Agaricomycotina</taxon>
        <taxon>Agaricomycetes</taxon>
        <taxon>Hymenochaetales</taxon>
        <taxon>Schizoporaceae</taxon>
        <taxon>Schizopora</taxon>
    </lineage>
</organism>
<evidence type="ECO:0000259" key="3">
    <source>
        <dbReference type="Pfam" id="PF03446"/>
    </source>
</evidence>
<dbReference type="Pfam" id="PF03446">
    <property type="entry name" value="NAD_binding_2"/>
    <property type="match status" value="1"/>
</dbReference>
<evidence type="ECO:0000313" key="6">
    <source>
        <dbReference type="Proteomes" id="UP000053477"/>
    </source>
</evidence>
<dbReference type="Pfam" id="PF09130">
    <property type="entry name" value="DUF1932"/>
    <property type="match status" value="1"/>
</dbReference>
<feature type="domain" description="Phosphogluconate dehydrogenase NAD-binding putative C-terminal" evidence="4">
    <location>
        <begin position="211"/>
        <end position="298"/>
    </location>
</feature>
<evidence type="ECO:0000313" key="5">
    <source>
        <dbReference type="EMBL" id="KLO15814.1"/>
    </source>
</evidence>
<evidence type="ECO:0000256" key="1">
    <source>
        <dbReference type="ARBA" id="ARBA00007598"/>
    </source>
</evidence>
<dbReference type="InterPro" id="IPR008927">
    <property type="entry name" value="6-PGluconate_DH-like_C_sf"/>
</dbReference>
<reference evidence="5 6" key="1">
    <citation type="submission" date="2015-04" db="EMBL/GenBank/DDBJ databases">
        <title>Complete genome sequence of Schizopora paradoxa KUC8140, a cosmopolitan wood degrader in East Asia.</title>
        <authorList>
            <consortium name="DOE Joint Genome Institute"/>
            <person name="Min B."/>
            <person name="Park H."/>
            <person name="Jang Y."/>
            <person name="Kim J.-J."/>
            <person name="Kim K.H."/>
            <person name="Pangilinan J."/>
            <person name="Lipzen A."/>
            <person name="Riley R."/>
            <person name="Grigoriev I.V."/>
            <person name="Spatafora J.W."/>
            <person name="Choi I.-G."/>
        </authorList>
    </citation>
    <scope>NUCLEOTIDE SEQUENCE [LARGE SCALE GENOMIC DNA]</scope>
    <source>
        <strain evidence="5 6">KUC8140</strain>
    </source>
</reference>
<keyword evidence="6" id="KW-1185">Reference proteome</keyword>
<dbReference type="PANTHER" id="PTHR43580:SF2">
    <property type="entry name" value="CYTOKINE-LIKE NUCLEAR FACTOR N-PAC"/>
    <property type="match status" value="1"/>
</dbReference>
<proteinExistence type="inferred from homology"/>
<dbReference type="SUPFAM" id="SSF48179">
    <property type="entry name" value="6-phosphogluconate dehydrogenase C-terminal domain-like"/>
    <property type="match status" value="1"/>
</dbReference>
<dbReference type="InterPro" id="IPR036291">
    <property type="entry name" value="NAD(P)-bd_dom_sf"/>
</dbReference>
<evidence type="ECO:0000259" key="4">
    <source>
        <dbReference type="Pfam" id="PF09130"/>
    </source>
</evidence>
<dbReference type="GO" id="GO:0050661">
    <property type="term" value="F:NADP binding"/>
    <property type="evidence" value="ECO:0007669"/>
    <property type="project" value="InterPro"/>
</dbReference>
<accession>A0A0H2RVC6</accession>
<evidence type="ECO:0000256" key="2">
    <source>
        <dbReference type="SAM" id="MobiDB-lite"/>
    </source>
</evidence>
<dbReference type="EMBL" id="KQ085924">
    <property type="protein sequence ID" value="KLO15814.1"/>
    <property type="molecule type" value="Genomic_DNA"/>
</dbReference>
<dbReference type="InterPro" id="IPR051265">
    <property type="entry name" value="HIBADH-related_NP60_sf"/>
</dbReference>
<dbReference type="STRING" id="27342.A0A0H2RVC6"/>
<feature type="region of interest" description="Disordered" evidence="2">
    <location>
        <begin position="266"/>
        <end position="291"/>
    </location>
</feature>
<dbReference type="OrthoDB" id="9988102at2759"/>
<dbReference type="InterPro" id="IPR013328">
    <property type="entry name" value="6PGD_dom2"/>
</dbReference>